<dbReference type="Pfam" id="PF19575">
    <property type="entry name" value="HTH_58"/>
    <property type="match status" value="1"/>
</dbReference>
<evidence type="ECO:0000313" key="2">
    <source>
        <dbReference type="EMBL" id="SFP63514.1"/>
    </source>
</evidence>
<feature type="domain" description="Helix-turn-helix" evidence="1">
    <location>
        <begin position="23"/>
        <end position="65"/>
    </location>
</feature>
<accession>A0A1I5RYI4</accession>
<dbReference type="Gene3D" id="1.10.10.60">
    <property type="entry name" value="Homeodomain-like"/>
    <property type="match status" value="1"/>
</dbReference>
<reference evidence="3" key="1">
    <citation type="submission" date="2016-10" db="EMBL/GenBank/DDBJ databases">
        <authorList>
            <person name="Varghese N."/>
            <person name="Submissions S."/>
        </authorList>
    </citation>
    <scope>NUCLEOTIDE SEQUENCE [LARGE SCALE GENOMIC DNA]</scope>
    <source>
        <strain evidence="3">DSM 44208</strain>
    </source>
</reference>
<dbReference type="InterPro" id="IPR045745">
    <property type="entry name" value="HTH_58_Actinobacteria-type"/>
</dbReference>
<dbReference type="EMBL" id="FOWQ01000006">
    <property type="protein sequence ID" value="SFP63514.1"/>
    <property type="molecule type" value="Genomic_DNA"/>
</dbReference>
<proteinExistence type="predicted"/>
<name>A0A1I5RYI4_9ACTN</name>
<organism evidence="2 3">
    <name type="scientific">Geodermatophilus dictyosporus</name>
    <dbReference type="NCBI Taxonomy" id="1523247"/>
    <lineage>
        <taxon>Bacteria</taxon>
        <taxon>Bacillati</taxon>
        <taxon>Actinomycetota</taxon>
        <taxon>Actinomycetes</taxon>
        <taxon>Geodermatophilales</taxon>
        <taxon>Geodermatophilaceae</taxon>
        <taxon>Geodermatophilus</taxon>
    </lineage>
</organism>
<evidence type="ECO:0000313" key="3">
    <source>
        <dbReference type="Proteomes" id="UP000198857"/>
    </source>
</evidence>
<keyword evidence="3" id="KW-1185">Reference proteome</keyword>
<gene>
    <name evidence="2" type="ORF">SAMN05660464_3783</name>
</gene>
<dbReference type="AlphaFoldDB" id="A0A1I5RYI4"/>
<dbReference type="Proteomes" id="UP000198857">
    <property type="component" value="Unassembled WGS sequence"/>
</dbReference>
<evidence type="ECO:0000259" key="1">
    <source>
        <dbReference type="Pfam" id="PF19575"/>
    </source>
</evidence>
<protein>
    <recommendedName>
        <fullName evidence="1">Helix-turn-helix domain-containing protein</fullName>
    </recommendedName>
</protein>
<sequence length="77" mass="8425">MPAFAGTAFPRPDPVVQAQVERFVIEQYASGRSLRELAELTDRSFSAVRKILDRHGVRRRGVGAARLGAEPPAPPAR</sequence>